<name>A0A099JI51_9MICO</name>
<evidence type="ECO:0000313" key="3">
    <source>
        <dbReference type="EMBL" id="KGJ77103.1"/>
    </source>
</evidence>
<evidence type="ECO:0000259" key="2">
    <source>
        <dbReference type="Pfam" id="PF01370"/>
    </source>
</evidence>
<dbReference type="InterPro" id="IPR036291">
    <property type="entry name" value="NAD(P)-bd_dom_sf"/>
</dbReference>
<dbReference type="Gene3D" id="3.40.50.720">
    <property type="entry name" value="NAD(P)-binding Rossmann-like Domain"/>
    <property type="match status" value="1"/>
</dbReference>
<feature type="domain" description="NAD-dependent epimerase/dehydratase" evidence="2">
    <location>
        <begin position="3"/>
        <end position="240"/>
    </location>
</feature>
<keyword evidence="1" id="KW-0520">NAD</keyword>
<sequence>MRVLVTGIAGFIGSTTARALLDRGIDVVGIDVFSDYYDTEIKRRNIAALPQQRLTVIEGDLNALPLSEVLVGVDAVIHLAGQPGVRGSWGTQFDSYTRNNVEATQKLLEAARGSSSLRRFVFGSSSSVYGQATSYPTSEDTLTRPYSPYGVTKLAGEHLTTLYRENFGLPTVSFRFFTVYGPRQRPDMAFSRFFGAARQGEPITVYGDGLQIRDFTYVDDIVAALVAAIDADGELPPVMNLSGGSSVTVLEILDLVEKTTGMALNLTYLPAMDGDVTRTGGSATLVASALGWSPLVDIQEGLQRQFDWAQGR</sequence>
<dbReference type="InterPro" id="IPR001509">
    <property type="entry name" value="Epimerase_deHydtase"/>
</dbReference>
<proteinExistence type="predicted"/>
<gene>
    <name evidence="3" type="ORF">GY21_08460</name>
</gene>
<dbReference type="PANTHER" id="PTHR43574">
    <property type="entry name" value="EPIMERASE-RELATED"/>
    <property type="match status" value="1"/>
</dbReference>
<dbReference type="Proteomes" id="UP000029864">
    <property type="component" value="Unassembled WGS sequence"/>
</dbReference>
<dbReference type="EMBL" id="JPXF01000028">
    <property type="protein sequence ID" value="KGJ77103.1"/>
    <property type="molecule type" value="Genomic_DNA"/>
</dbReference>
<accession>A0A099JI51</accession>
<dbReference type="STRING" id="1001240.GY21_08460"/>
<reference evidence="3 4" key="1">
    <citation type="submission" date="2014-08" db="EMBL/GenBank/DDBJ databases">
        <authorList>
            <person name="Sisinthy S."/>
        </authorList>
    </citation>
    <scope>NUCLEOTIDE SEQUENCE [LARGE SCALE GENOMIC DNA]</scope>
    <source>
        <strain evidence="3 4">RuG17</strain>
    </source>
</reference>
<dbReference type="PRINTS" id="PR01713">
    <property type="entry name" value="NUCEPIMERASE"/>
</dbReference>
<dbReference type="Pfam" id="PF01370">
    <property type="entry name" value="Epimerase"/>
    <property type="match status" value="1"/>
</dbReference>
<dbReference type="AlphaFoldDB" id="A0A099JI51"/>
<dbReference type="OrthoDB" id="9801785at2"/>
<keyword evidence="4" id="KW-1185">Reference proteome</keyword>
<comment type="caution">
    <text evidence="3">The sequence shown here is derived from an EMBL/GenBank/DDBJ whole genome shotgun (WGS) entry which is preliminary data.</text>
</comment>
<evidence type="ECO:0000256" key="1">
    <source>
        <dbReference type="ARBA" id="ARBA00023027"/>
    </source>
</evidence>
<protein>
    <submittedName>
        <fullName evidence="3">UDP-glucose epimerase</fullName>
    </submittedName>
</protein>
<evidence type="ECO:0000313" key="4">
    <source>
        <dbReference type="Proteomes" id="UP000029864"/>
    </source>
</evidence>
<dbReference type="eggNOG" id="COG0451">
    <property type="taxonomic scope" value="Bacteria"/>
</dbReference>
<dbReference type="SUPFAM" id="SSF51735">
    <property type="entry name" value="NAD(P)-binding Rossmann-fold domains"/>
    <property type="match status" value="1"/>
</dbReference>
<organism evidence="3 4">
    <name type="scientific">Cryobacterium roopkundense</name>
    <dbReference type="NCBI Taxonomy" id="1001240"/>
    <lineage>
        <taxon>Bacteria</taxon>
        <taxon>Bacillati</taxon>
        <taxon>Actinomycetota</taxon>
        <taxon>Actinomycetes</taxon>
        <taxon>Micrococcales</taxon>
        <taxon>Microbacteriaceae</taxon>
        <taxon>Cryobacterium</taxon>
    </lineage>
</organism>